<dbReference type="SMART" id="SM00922">
    <property type="entry name" value="MR_MLE"/>
    <property type="match status" value="1"/>
</dbReference>
<comment type="similarity">
    <text evidence="2">Belongs to the mandelate racemase/muconate lactonizing enzyme family. GalD subfamily.</text>
</comment>
<sequence>MRVSHLQIRDVRVILTAPDGINLVVVKVETTEPGLYGIGCATFTQRHLTVANAVEQYLKPFLVGKDPRRIEDIWQTSMVSSYWRNGPVLNNAIAGVDMALWDIKGKLANMPVYDLLGGKCREAAAVYRHADGRDPQEVEHHVRAFIEQGYRYLRCQMGGYGGRGHQLHSPENAQPGVYFDPQAYSRSVVQLFEHMRLQLGGEIELLHDIHERLVPIEAVRLAKQLEPYRLFFLEDALPPEQLDWFENLRSQCATPLAMGELFVHPAEWMPLISRRLIDFIRCHISAIGGLTPARKLATLCEAFGVRTAWHGPGDLSPVGAAANIHLDLASPNFGIQEWTEYSEQAREVFPGSPEVRNGYVYINDKPGLGIDLDESKAARYPCHDKLPAWTLARIPDGTAIRP</sequence>
<comment type="function">
    <text evidence="1">Has no detectable activity with D-mannonate and with a panel of 70 other acid sugars (in vitro), in spite of the conservation of the residues that are expected to be important for catalytic activity and cofactor binding. May have evolved a divergent function.</text>
</comment>
<dbReference type="RefSeq" id="WP_325074568.1">
    <property type="nucleotide sequence ID" value="NZ_JAROBY010000033.1"/>
</dbReference>
<dbReference type="Gene3D" id="3.20.20.120">
    <property type="entry name" value="Enolase-like C-terminal domain"/>
    <property type="match status" value="1"/>
</dbReference>
<protein>
    <submittedName>
        <fullName evidence="5">Enolase C-terminal domain-like protein</fullName>
    </submittedName>
</protein>
<feature type="domain" description="Mandelate racemase/muconate lactonizing enzyme C-terminal" evidence="4">
    <location>
        <begin position="135"/>
        <end position="255"/>
    </location>
</feature>
<dbReference type="InterPro" id="IPR013342">
    <property type="entry name" value="Mandelate_racemase_C"/>
</dbReference>
<name>A0ABU6DFV8_9BACL</name>
<gene>
    <name evidence="5" type="ORF">P5G65_19855</name>
</gene>
<dbReference type="InterPro" id="IPR018110">
    <property type="entry name" value="Mandel_Rmase/mucon_lact_enz_CS"/>
</dbReference>
<reference evidence="5 6" key="1">
    <citation type="submission" date="2023-03" db="EMBL/GenBank/DDBJ databases">
        <title>Bacillus Genome Sequencing.</title>
        <authorList>
            <person name="Dunlap C."/>
        </authorList>
    </citation>
    <scope>NUCLEOTIDE SEQUENCE [LARGE SCALE GENOMIC DNA]</scope>
    <source>
        <strain evidence="5 6">NRS-1351</strain>
    </source>
</reference>
<organism evidence="5 6">
    <name type="scientific">Paenibacillus chondroitinus</name>
    <dbReference type="NCBI Taxonomy" id="59842"/>
    <lineage>
        <taxon>Bacteria</taxon>
        <taxon>Bacillati</taxon>
        <taxon>Bacillota</taxon>
        <taxon>Bacilli</taxon>
        <taxon>Bacillales</taxon>
        <taxon>Paenibacillaceae</taxon>
        <taxon>Paenibacillus</taxon>
    </lineage>
</organism>
<dbReference type="Proteomes" id="UP001355653">
    <property type="component" value="Unassembled WGS sequence"/>
</dbReference>
<keyword evidence="6" id="KW-1185">Reference proteome</keyword>
<evidence type="ECO:0000256" key="3">
    <source>
        <dbReference type="ARBA" id="ARBA00022723"/>
    </source>
</evidence>
<dbReference type="InterPro" id="IPR029065">
    <property type="entry name" value="Enolase_C-like"/>
</dbReference>
<evidence type="ECO:0000313" key="5">
    <source>
        <dbReference type="EMBL" id="MEB4796162.1"/>
    </source>
</evidence>
<dbReference type="InterPro" id="IPR013341">
    <property type="entry name" value="Mandelate_racemase_N_dom"/>
</dbReference>
<dbReference type="PANTHER" id="PTHR48080:SF6">
    <property type="entry name" value="STARVATION-SENSING PROTEIN RSPA"/>
    <property type="match status" value="1"/>
</dbReference>
<dbReference type="SUPFAM" id="SSF51604">
    <property type="entry name" value="Enolase C-terminal domain-like"/>
    <property type="match status" value="1"/>
</dbReference>
<accession>A0ABU6DFV8</accession>
<dbReference type="Gene3D" id="3.30.390.10">
    <property type="entry name" value="Enolase-like, N-terminal domain"/>
    <property type="match status" value="1"/>
</dbReference>
<keyword evidence="3" id="KW-0479">Metal-binding</keyword>
<proteinExistence type="inferred from homology"/>
<dbReference type="Pfam" id="PF13378">
    <property type="entry name" value="MR_MLE_C"/>
    <property type="match status" value="1"/>
</dbReference>
<evidence type="ECO:0000313" key="6">
    <source>
        <dbReference type="Proteomes" id="UP001355653"/>
    </source>
</evidence>
<dbReference type="InterPro" id="IPR036849">
    <property type="entry name" value="Enolase-like_C_sf"/>
</dbReference>
<evidence type="ECO:0000256" key="2">
    <source>
        <dbReference type="ARBA" id="ARBA00010339"/>
    </source>
</evidence>
<dbReference type="EMBL" id="JAROBY010000033">
    <property type="protein sequence ID" value="MEB4796162.1"/>
    <property type="molecule type" value="Genomic_DNA"/>
</dbReference>
<dbReference type="Pfam" id="PF02746">
    <property type="entry name" value="MR_MLE_N"/>
    <property type="match status" value="1"/>
</dbReference>
<dbReference type="InterPro" id="IPR034593">
    <property type="entry name" value="DgoD-like"/>
</dbReference>
<dbReference type="InterPro" id="IPR029017">
    <property type="entry name" value="Enolase-like_N"/>
</dbReference>
<comment type="caution">
    <text evidence="5">The sequence shown here is derived from an EMBL/GenBank/DDBJ whole genome shotgun (WGS) entry which is preliminary data.</text>
</comment>
<evidence type="ECO:0000256" key="1">
    <source>
        <dbReference type="ARBA" id="ARBA00003553"/>
    </source>
</evidence>
<evidence type="ECO:0000259" key="4">
    <source>
        <dbReference type="SMART" id="SM00922"/>
    </source>
</evidence>
<dbReference type="SUPFAM" id="SSF54826">
    <property type="entry name" value="Enolase N-terminal domain-like"/>
    <property type="match status" value="1"/>
</dbReference>
<dbReference type="PROSITE" id="PS00908">
    <property type="entry name" value="MR_MLE_1"/>
    <property type="match status" value="1"/>
</dbReference>
<dbReference type="PANTHER" id="PTHR48080">
    <property type="entry name" value="D-GALACTONATE DEHYDRATASE-RELATED"/>
    <property type="match status" value="1"/>
</dbReference>
<dbReference type="SFLD" id="SFLDS00001">
    <property type="entry name" value="Enolase"/>
    <property type="match status" value="1"/>
</dbReference>